<dbReference type="PANTHER" id="PTHR20946">
    <property type="entry name" value="SANT AND BTB DOMAIN REGULATOR OF CLASS SWITCH RECOMBINATION"/>
    <property type="match status" value="1"/>
</dbReference>
<feature type="domain" description="SANT and BTB" evidence="2">
    <location>
        <begin position="270"/>
        <end position="370"/>
    </location>
</feature>
<proteinExistence type="predicted"/>
<dbReference type="AlphaFoldDB" id="A0A811UZ88"/>
<gene>
    <name evidence="3" type="ORF">CCAP1982_LOCUS11824</name>
</gene>
<dbReference type="InterPro" id="IPR021777">
    <property type="entry name" value="SANBR_BTB"/>
</dbReference>
<feature type="region of interest" description="Disordered" evidence="1">
    <location>
        <begin position="1"/>
        <end position="27"/>
    </location>
</feature>
<accession>A0A811UZ88</accession>
<evidence type="ECO:0000256" key="1">
    <source>
        <dbReference type="SAM" id="MobiDB-lite"/>
    </source>
</evidence>
<keyword evidence="4" id="KW-1185">Reference proteome</keyword>
<organism evidence="3 4">
    <name type="scientific">Ceratitis capitata</name>
    <name type="common">Mediterranean fruit fly</name>
    <name type="synonym">Tephritis capitata</name>
    <dbReference type="NCBI Taxonomy" id="7213"/>
    <lineage>
        <taxon>Eukaryota</taxon>
        <taxon>Metazoa</taxon>
        <taxon>Ecdysozoa</taxon>
        <taxon>Arthropoda</taxon>
        <taxon>Hexapoda</taxon>
        <taxon>Insecta</taxon>
        <taxon>Pterygota</taxon>
        <taxon>Neoptera</taxon>
        <taxon>Endopterygota</taxon>
        <taxon>Diptera</taxon>
        <taxon>Brachycera</taxon>
        <taxon>Muscomorpha</taxon>
        <taxon>Tephritoidea</taxon>
        <taxon>Tephritidae</taxon>
        <taxon>Ceratitis</taxon>
        <taxon>Ceratitis</taxon>
    </lineage>
</organism>
<evidence type="ECO:0000313" key="4">
    <source>
        <dbReference type="Proteomes" id="UP000606786"/>
    </source>
</evidence>
<feature type="compositionally biased region" description="Polar residues" evidence="1">
    <location>
        <begin position="122"/>
        <end position="132"/>
    </location>
</feature>
<dbReference type="Pfam" id="PF11822">
    <property type="entry name" value="BTB_SANBR"/>
    <property type="match status" value="1"/>
</dbReference>
<reference evidence="3" key="1">
    <citation type="submission" date="2020-11" db="EMBL/GenBank/DDBJ databases">
        <authorList>
            <person name="Whitehead M."/>
        </authorList>
    </citation>
    <scope>NUCLEOTIDE SEQUENCE</scope>
    <source>
        <strain evidence="3">EGII</strain>
    </source>
</reference>
<dbReference type="InterPro" id="IPR045902">
    <property type="entry name" value="SANBR-like"/>
</dbReference>
<dbReference type="EMBL" id="CAJHJT010000034">
    <property type="protein sequence ID" value="CAD7003365.1"/>
    <property type="molecule type" value="Genomic_DNA"/>
</dbReference>
<evidence type="ECO:0000259" key="2">
    <source>
        <dbReference type="Pfam" id="PF11822"/>
    </source>
</evidence>
<dbReference type="Proteomes" id="UP000606786">
    <property type="component" value="Unassembled WGS sequence"/>
</dbReference>
<dbReference type="OrthoDB" id="550012at2759"/>
<dbReference type="PANTHER" id="PTHR20946:SF0">
    <property type="entry name" value="SANT AND BTB DOMAIN REGULATOR OF CLASS SWITCH RECOMBINATION"/>
    <property type="match status" value="1"/>
</dbReference>
<evidence type="ECO:0000313" key="3">
    <source>
        <dbReference type="EMBL" id="CAD7003365.1"/>
    </source>
</evidence>
<feature type="region of interest" description="Disordered" evidence="1">
    <location>
        <begin position="113"/>
        <end position="163"/>
    </location>
</feature>
<protein>
    <submittedName>
        <fullName evidence="3">(Mediterranean fruit fly) hypothetical protein</fullName>
    </submittedName>
</protein>
<comment type="caution">
    <text evidence="3">The sequence shown here is derived from an EMBL/GenBank/DDBJ whole genome shotgun (WGS) entry which is preliminary data.</text>
</comment>
<sequence length="372" mass="42179">MCSREFEKESYKEKCEEQSHFTNNEHETTTEAITDEIAEEKINMNKFLDFMKVSCHVNDVISKQTNQQKTKLKGRLEDFQTDAPKDELNFEKLVDKELFHDILAQSFQNKVIPPKTGEINGPTPSGTKNDVSSSERRSTAGLTIGSFSRRKVNKANSEEQHESVQSKLYKKLDYVINEGMVDSVLSFICPIPVPTSFPNHLKPKHKKEPINTKQTPVENTDSIIINGNTKANETEGVSDVNMPTCDSASNDMKFMKKLTNIRDKREPEIIIHVCDEVKNTTRDFTCSQRLLVSKMGYFAEVTGGQKLDEMDISVHCDIQIFDWLVKWMKLTDFLESSGSRKTAIEGAEDMPQLDANNVIPILVSAGFLQLLK</sequence>
<name>A0A811UZ88_CERCA</name>